<evidence type="ECO:0000259" key="1">
    <source>
        <dbReference type="PROSITE" id="PS51186"/>
    </source>
</evidence>
<accession>A0AAQ3W5T9</accession>
<dbReference type="Pfam" id="PF13527">
    <property type="entry name" value="Acetyltransf_9"/>
    <property type="match status" value="1"/>
</dbReference>
<reference evidence="2" key="1">
    <citation type="submission" date="2017-05" db="EMBL/GenBank/DDBJ databases">
        <authorList>
            <consortium name="The Broad Institute Genomics Platform"/>
            <consortium name="The Broad Institute Genomic Center for Infectious Diseases"/>
            <person name="Earl A."/>
            <person name="Manson A."/>
            <person name="Schwartman J."/>
            <person name="Gilmore M."/>
            <person name="Abouelleil A."/>
            <person name="Cao P."/>
            <person name="Chapman S."/>
            <person name="Cusick C."/>
            <person name="Shea T."/>
            <person name="Young S."/>
            <person name="Neafsey D."/>
            <person name="Nusbaum C."/>
            <person name="Birren B."/>
        </authorList>
    </citation>
    <scope>NUCLEOTIDE SEQUENCE</scope>
    <source>
        <strain evidence="2">7F3_DIV0205</strain>
    </source>
</reference>
<dbReference type="RefSeq" id="WP_170922936.1">
    <property type="nucleotide sequence ID" value="NZ_CP147244.1"/>
</dbReference>
<dbReference type="Proteomes" id="UP000194948">
    <property type="component" value="Chromosome"/>
</dbReference>
<dbReference type="SUPFAM" id="SSF55729">
    <property type="entry name" value="Acyl-CoA N-acyltransferases (Nat)"/>
    <property type="match status" value="1"/>
</dbReference>
<dbReference type="EMBL" id="CP147244">
    <property type="protein sequence ID" value="WYJ99356.1"/>
    <property type="molecule type" value="Genomic_DNA"/>
</dbReference>
<dbReference type="InterPro" id="IPR016181">
    <property type="entry name" value="Acyl_CoA_acyltransferase"/>
</dbReference>
<dbReference type="PROSITE" id="PS51186">
    <property type="entry name" value="GNAT"/>
    <property type="match status" value="1"/>
</dbReference>
<gene>
    <name evidence="2" type="ORF">A5821_000433</name>
</gene>
<dbReference type="AlphaFoldDB" id="A0AAQ3W5T9"/>
<dbReference type="CDD" id="cd04301">
    <property type="entry name" value="NAT_SF"/>
    <property type="match status" value="1"/>
</dbReference>
<dbReference type="GO" id="GO:0016747">
    <property type="term" value="F:acyltransferase activity, transferring groups other than amino-acyl groups"/>
    <property type="evidence" value="ECO:0007669"/>
    <property type="project" value="InterPro"/>
</dbReference>
<sequence>MIIRLENQADFAKIYHFTKEAFETAKVKDGDEQNFVERLRKSENYLPNLAFVAEKNEEIVGHIMLSKTSISNKNKISEVLILAPLTVRLDQRNQGLGGELIAIAEKEAKKFNYQMIILIGDPSYYSRHGFVQASTYGIISDKELPPEYLLAKIINPCNIKDFAGTVFIPV</sequence>
<protein>
    <recommendedName>
        <fullName evidence="1">N-acetyltransferase domain-containing protein</fullName>
    </recommendedName>
</protein>
<name>A0AAQ3W5T9_9ENTE</name>
<evidence type="ECO:0000313" key="2">
    <source>
        <dbReference type="EMBL" id="WYJ99356.1"/>
    </source>
</evidence>
<evidence type="ECO:0000313" key="3">
    <source>
        <dbReference type="Proteomes" id="UP000194948"/>
    </source>
</evidence>
<dbReference type="InterPro" id="IPR000182">
    <property type="entry name" value="GNAT_dom"/>
</dbReference>
<feature type="domain" description="N-acetyltransferase" evidence="1">
    <location>
        <begin position="1"/>
        <end position="155"/>
    </location>
</feature>
<proteinExistence type="predicted"/>
<keyword evidence="3" id="KW-1185">Reference proteome</keyword>
<reference evidence="2" key="2">
    <citation type="submission" date="2024-03" db="EMBL/GenBank/DDBJ databases">
        <title>The Genome Sequence of Enterococcus sp. DIV0205d.</title>
        <authorList>
            <consortium name="The Broad Institute Genomics Platform"/>
            <consortium name="The Broad Institute Microbial Omics Core"/>
            <consortium name="The Broad Institute Genomic Center for Infectious Diseases"/>
            <person name="Earl A."/>
            <person name="Manson A."/>
            <person name="Gilmore M."/>
            <person name="Schwartman J."/>
            <person name="Shea T."/>
            <person name="Abouelleil A."/>
            <person name="Cao P."/>
            <person name="Chapman S."/>
            <person name="Cusick C."/>
            <person name="Young S."/>
            <person name="Neafsey D."/>
            <person name="Nusbaum C."/>
            <person name="Birren B."/>
        </authorList>
    </citation>
    <scope>NUCLEOTIDE SEQUENCE</scope>
    <source>
        <strain evidence="2">7F3_DIV0205</strain>
    </source>
</reference>
<dbReference type="Gene3D" id="3.40.630.30">
    <property type="match status" value="1"/>
</dbReference>
<organism evidence="2 3">
    <name type="scientific">Candidatus Enterococcus palustris</name>
    <dbReference type="NCBI Taxonomy" id="1834189"/>
    <lineage>
        <taxon>Bacteria</taxon>
        <taxon>Bacillati</taxon>
        <taxon>Bacillota</taxon>
        <taxon>Bacilli</taxon>
        <taxon>Lactobacillales</taxon>
        <taxon>Enterococcaceae</taxon>
        <taxon>Enterococcus</taxon>
    </lineage>
</organism>